<evidence type="ECO:0000313" key="1">
    <source>
        <dbReference type="EMBL" id="CAB4133159.1"/>
    </source>
</evidence>
<reference evidence="1" key="1">
    <citation type="submission" date="2020-04" db="EMBL/GenBank/DDBJ databases">
        <authorList>
            <person name="Chiriac C."/>
            <person name="Salcher M."/>
            <person name="Ghai R."/>
            <person name="Kavagutti S V."/>
        </authorList>
    </citation>
    <scope>NUCLEOTIDE SEQUENCE</scope>
</reference>
<dbReference type="EMBL" id="LR796271">
    <property type="protein sequence ID" value="CAB4133159.1"/>
    <property type="molecule type" value="Genomic_DNA"/>
</dbReference>
<name>A0A6J5LN28_9CAUD</name>
<dbReference type="Pfam" id="PF21628">
    <property type="entry name" value="Gp10-like"/>
    <property type="match status" value="1"/>
</dbReference>
<sequence length="106" mass="10988">MALVSMAVKDDDDYYSTSMPDNPYGYGLVISLNDAQCAALGITSPPQAGTVVAIEARCIVSSVTQEVEPGEEAPEVCMRLQITDMGLGGVPTDKSAASALYGPDAD</sequence>
<organism evidence="1">
    <name type="scientific">uncultured Caudovirales phage</name>
    <dbReference type="NCBI Taxonomy" id="2100421"/>
    <lineage>
        <taxon>Viruses</taxon>
        <taxon>Duplodnaviria</taxon>
        <taxon>Heunggongvirae</taxon>
        <taxon>Uroviricota</taxon>
        <taxon>Caudoviricetes</taxon>
        <taxon>Peduoviridae</taxon>
        <taxon>Maltschvirus</taxon>
        <taxon>Maltschvirus maltsch</taxon>
    </lineage>
</organism>
<dbReference type="InterPro" id="IPR049302">
    <property type="entry name" value="Gp10-like"/>
</dbReference>
<accession>A0A6J5LN28</accession>
<proteinExistence type="predicted"/>
<gene>
    <name evidence="1" type="ORF">UFOVP140_46</name>
</gene>
<protein>
    <submittedName>
        <fullName evidence="1">Uncharacterized protein</fullName>
    </submittedName>
</protein>